<sequence>MPPQSGTCWSVLNESKYADVRRFCAEQRDAHASSNGIPCRTVPAKVWGGNHLRTVDLTILDPDPDVPEVTKEQAAKSWTKMFTFLRQAHPLARRPKPTDADPSPDWILLIPPEFKHWTIISMHLLEGCRKRDQLAYFFRSHHIGNISTAEILPIIRNCVTCALNHPAPAPKLVQAIDLGERREMSLDYPYVFGML</sequence>
<comment type="caution">
    <text evidence="1">The sequence shown here is derived from an EMBL/GenBank/DDBJ whole genome shotgun (WGS) entry which is preliminary data.</text>
</comment>
<evidence type="ECO:0000313" key="1">
    <source>
        <dbReference type="EMBL" id="KAK3289766.1"/>
    </source>
</evidence>
<reference evidence="1 2" key="1">
    <citation type="journal article" date="2015" name="Genome Biol. Evol.">
        <title>Comparative Genomics of a Bacterivorous Green Alga Reveals Evolutionary Causalities and Consequences of Phago-Mixotrophic Mode of Nutrition.</title>
        <authorList>
            <person name="Burns J.A."/>
            <person name="Paasch A."/>
            <person name="Narechania A."/>
            <person name="Kim E."/>
        </authorList>
    </citation>
    <scope>NUCLEOTIDE SEQUENCE [LARGE SCALE GENOMIC DNA]</scope>
    <source>
        <strain evidence="1 2">PLY_AMNH</strain>
    </source>
</reference>
<organism evidence="1 2">
    <name type="scientific">Cymbomonas tetramitiformis</name>
    <dbReference type="NCBI Taxonomy" id="36881"/>
    <lineage>
        <taxon>Eukaryota</taxon>
        <taxon>Viridiplantae</taxon>
        <taxon>Chlorophyta</taxon>
        <taxon>Pyramimonadophyceae</taxon>
        <taxon>Pyramimonadales</taxon>
        <taxon>Pyramimonadaceae</taxon>
        <taxon>Cymbomonas</taxon>
    </lineage>
</organism>
<evidence type="ECO:0000313" key="2">
    <source>
        <dbReference type="Proteomes" id="UP001190700"/>
    </source>
</evidence>
<dbReference type="AlphaFoldDB" id="A0AAE0H4M2"/>
<proteinExistence type="predicted"/>
<protein>
    <submittedName>
        <fullName evidence="1">Uncharacterized protein</fullName>
    </submittedName>
</protein>
<name>A0AAE0H4M2_9CHLO</name>
<accession>A0AAE0H4M2</accession>
<dbReference type="Proteomes" id="UP001190700">
    <property type="component" value="Unassembled WGS sequence"/>
</dbReference>
<dbReference type="EMBL" id="LGRX02000044">
    <property type="protein sequence ID" value="KAK3289766.1"/>
    <property type="molecule type" value="Genomic_DNA"/>
</dbReference>
<gene>
    <name evidence="1" type="ORF">CYMTET_2801</name>
</gene>
<keyword evidence="2" id="KW-1185">Reference proteome</keyword>